<accession>E1Y8P7</accession>
<reference evidence="1" key="1">
    <citation type="journal article" date="2011" name="Environ. Microbiol.">
        <title>Genomic insights into the metabolic potential of the polycyclic aromatic hydrocarbon degrading sulfate-reducing Deltaproteobacterium N47.</title>
        <authorList>
            <person name="Bergmann F."/>
            <person name="Selesi D."/>
            <person name="Weinmaier T."/>
            <person name="Tischler P."/>
            <person name="Rattei T."/>
            <person name="Meckenstock R.U."/>
        </authorList>
    </citation>
    <scope>NUCLEOTIDE SEQUENCE</scope>
</reference>
<evidence type="ECO:0000313" key="1">
    <source>
        <dbReference type="EMBL" id="CBX26941.1"/>
    </source>
</evidence>
<name>E1Y8P7_9BACT</name>
<dbReference type="EMBL" id="FR695864">
    <property type="protein sequence ID" value="CBX26941.1"/>
    <property type="molecule type" value="Genomic_DNA"/>
</dbReference>
<sequence>MQNIAASANEKSCLRDLLKLRVFPVYQDIFTGLSGFFTNCNLMNFYPLFNESIR</sequence>
<proteinExistence type="predicted"/>
<dbReference type="AlphaFoldDB" id="E1Y8P7"/>
<protein>
    <submittedName>
        <fullName evidence="1">Uncharacterized protein</fullName>
    </submittedName>
</protein>
<gene>
    <name evidence="1" type="ORF">N47_A09700</name>
</gene>
<organism evidence="1">
    <name type="scientific">uncultured Desulfobacterium sp</name>
    <dbReference type="NCBI Taxonomy" id="201089"/>
    <lineage>
        <taxon>Bacteria</taxon>
        <taxon>Pseudomonadati</taxon>
        <taxon>Thermodesulfobacteriota</taxon>
        <taxon>Desulfobacteria</taxon>
        <taxon>Desulfobacterales</taxon>
        <taxon>Desulfobacteriaceae</taxon>
        <taxon>Desulfobacterium</taxon>
        <taxon>environmental samples</taxon>
    </lineage>
</organism>